<sequence length="318" mass="36387">MYKKLMMLMLATVALVGCGTDSTSYQETQPYVREAEQMAMDSSTEQTQTGQETTDTQALIYTASVELQTITYEDTKAALMEAIESGTAQIQYQDEYTQTYYDYRTSSQSDDRLYTLSMTLRIPQDDFEPFLERLTNGDIAELLSTSRGSQDVTLSIRDLDIRVESINARVDRLNELLDEAQNISDIIEIQNSLDAAIIERDQLMAEQQHLNDQVSRSTITVTLREVLELEDGGSQRSFWDELVRAFTQTGYRAIDVLQQGILSLIFILPYLLFIVILYLIYRYIIKPILKAVGVRNPFKRKNKKKAVEVQDEANDKQN</sequence>
<comment type="caution">
    <text evidence="5">The sequence shown here is derived from an EMBL/GenBank/DDBJ whole genome shotgun (WGS) entry which is preliminary data.</text>
</comment>
<keyword evidence="1" id="KW-0175">Coiled coil</keyword>
<evidence type="ECO:0000259" key="4">
    <source>
        <dbReference type="Pfam" id="PF14257"/>
    </source>
</evidence>
<dbReference type="PROSITE" id="PS51257">
    <property type="entry name" value="PROKAR_LIPOPROTEIN"/>
    <property type="match status" value="1"/>
</dbReference>
<evidence type="ECO:0000256" key="3">
    <source>
        <dbReference type="SAM" id="SignalP"/>
    </source>
</evidence>
<evidence type="ECO:0000256" key="1">
    <source>
        <dbReference type="SAM" id="Coils"/>
    </source>
</evidence>
<dbReference type="InterPro" id="IPR025645">
    <property type="entry name" value="DUF4349"/>
</dbReference>
<keyword evidence="3" id="KW-0732">Signal</keyword>
<proteinExistence type="predicted"/>
<evidence type="ECO:0000256" key="2">
    <source>
        <dbReference type="SAM" id="Phobius"/>
    </source>
</evidence>
<protein>
    <submittedName>
        <fullName evidence="5">DUF4349 domain-containing protein</fullName>
    </submittedName>
</protein>
<keyword evidence="2" id="KW-1133">Transmembrane helix</keyword>
<dbReference type="AlphaFoldDB" id="A0A844CA56"/>
<feature type="signal peptide" evidence="3">
    <location>
        <begin position="1"/>
        <end position="19"/>
    </location>
</feature>
<gene>
    <name evidence="5" type="ORF">GF867_00480</name>
</gene>
<name>A0A844CA56_9LACT</name>
<feature type="coiled-coil region" evidence="1">
    <location>
        <begin position="156"/>
        <end position="213"/>
    </location>
</feature>
<accession>A0A844CA56</accession>
<dbReference type="Proteomes" id="UP000440066">
    <property type="component" value="Unassembled WGS sequence"/>
</dbReference>
<feature type="chain" id="PRO_5039213256" evidence="3">
    <location>
        <begin position="20"/>
        <end position="318"/>
    </location>
</feature>
<dbReference type="EMBL" id="WJQT01000001">
    <property type="protein sequence ID" value="MRJ46050.1"/>
    <property type="molecule type" value="Genomic_DNA"/>
</dbReference>
<evidence type="ECO:0000313" key="6">
    <source>
        <dbReference type="Proteomes" id="UP000440066"/>
    </source>
</evidence>
<feature type="transmembrane region" description="Helical" evidence="2">
    <location>
        <begin position="261"/>
        <end position="281"/>
    </location>
</feature>
<dbReference type="Pfam" id="PF14257">
    <property type="entry name" value="DUF4349"/>
    <property type="match status" value="1"/>
</dbReference>
<keyword evidence="2" id="KW-0812">Transmembrane</keyword>
<organism evidence="5 6">
    <name type="scientific">Fundicoccus ignavus</name>
    <dbReference type="NCBI Taxonomy" id="2664442"/>
    <lineage>
        <taxon>Bacteria</taxon>
        <taxon>Bacillati</taxon>
        <taxon>Bacillota</taxon>
        <taxon>Bacilli</taxon>
        <taxon>Lactobacillales</taxon>
        <taxon>Aerococcaceae</taxon>
        <taxon>Fundicoccus</taxon>
    </lineage>
</organism>
<keyword evidence="2" id="KW-0472">Membrane</keyword>
<dbReference type="RefSeq" id="WP_153831163.1">
    <property type="nucleotide sequence ID" value="NZ_WJQT01000001.1"/>
</dbReference>
<reference evidence="5 6" key="1">
    <citation type="submission" date="2019-11" db="EMBL/GenBank/DDBJ databases">
        <title>Characterisation of Fundicoccus ignavus gen. nov. sp. nov., a novel genus of the family Aerococcaceae from bulk tank milk.</title>
        <authorList>
            <person name="Siebert A."/>
            <person name="Huptas C."/>
            <person name="Wenning M."/>
            <person name="Scherer S."/>
            <person name="Doll E.V."/>
        </authorList>
    </citation>
    <scope>NUCLEOTIDE SEQUENCE [LARGE SCALE GENOMIC DNA]</scope>
    <source>
        <strain evidence="5 6">DSM 109652</strain>
    </source>
</reference>
<evidence type="ECO:0000313" key="5">
    <source>
        <dbReference type="EMBL" id="MRJ46050.1"/>
    </source>
</evidence>
<feature type="domain" description="DUF4349" evidence="4">
    <location>
        <begin position="57"/>
        <end position="282"/>
    </location>
</feature>